<accession>A0AAQ1JRQ2</accession>
<proteinExistence type="predicted"/>
<dbReference type="AlphaFoldDB" id="A0AAQ1JRQ2"/>
<evidence type="ECO:0000313" key="1">
    <source>
        <dbReference type="EMBL" id="SEG74707.1"/>
    </source>
</evidence>
<keyword evidence="2" id="KW-1185">Reference proteome</keyword>
<dbReference type="EMBL" id="FNVE01000025">
    <property type="protein sequence ID" value="SEG74707.1"/>
    <property type="molecule type" value="Genomic_DNA"/>
</dbReference>
<sequence length="115" mass="13573">MDEVENLQAQIKRRLKETGKSRKNLAEMIFAEDHDDDNDEKARAQFVESFKKQLNRPTTPPEKLQRYLEILLQGHRGLEVRTESIASSYLDKATLRRMEKLSREIEKMLEKKLLS</sequence>
<reference evidence="1 2" key="1">
    <citation type="submission" date="2016-10" db="EMBL/GenBank/DDBJ databases">
        <authorList>
            <person name="Varghese N."/>
            <person name="Submissions S."/>
        </authorList>
    </citation>
    <scope>NUCLEOTIDE SEQUENCE [LARGE SCALE GENOMIC DNA]</scope>
    <source>
        <strain evidence="1 2">CECT 8317</strain>
    </source>
</reference>
<evidence type="ECO:0000313" key="2">
    <source>
        <dbReference type="Proteomes" id="UP000243518"/>
    </source>
</evidence>
<protein>
    <submittedName>
        <fullName evidence="1">Uncharacterized protein</fullName>
    </submittedName>
</protein>
<name>A0AAQ1JRQ2_9GAMM</name>
<gene>
    <name evidence="1" type="ORF">SAMN05216586_1255</name>
</gene>
<dbReference type="Proteomes" id="UP000243518">
    <property type="component" value="Unassembled WGS sequence"/>
</dbReference>
<organism evidence="1 2">
    <name type="scientific">Halopseudomonas aestusnigri</name>
    <dbReference type="NCBI Taxonomy" id="857252"/>
    <lineage>
        <taxon>Bacteria</taxon>
        <taxon>Pseudomonadati</taxon>
        <taxon>Pseudomonadota</taxon>
        <taxon>Gammaproteobacteria</taxon>
        <taxon>Pseudomonadales</taxon>
        <taxon>Pseudomonadaceae</taxon>
        <taxon>Halopseudomonas</taxon>
    </lineage>
</organism>
<comment type="caution">
    <text evidence="1">The sequence shown here is derived from an EMBL/GenBank/DDBJ whole genome shotgun (WGS) entry which is preliminary data.</text>
</comment>
<dbReference type="RefSeq" id="WP_088278086.1">
    <property type="nucleotide sequence ID" value="NZ_FNVE01000025.1"/>
</dbReference>